<organism evidence="1 2">
    <name type="scientific">Bifidobacterium pseudolongum</name>
    <dbReference type="NCBI Taxonomy" id="1694"/>
    <lineage>
        <taxon>Bacteria</taxon>
        <taxon>Bacillati</taxon>
        <taxon>Actinomycetota</taxon>
        <taxon>Actinomycetes</taxon>
        <taxon>Bifidobacteriales</taxon>
        <taxon>Bifidobacteriaceae</taxon>
        <taxon>Bifidobacterium</taxon>
    </lineage>
</organism>
<proteinExistence type="predicted"/>
<evidence type="ECO:0000313" key="1">
    <source>
        <dbReference type="EMBL" id="RGW08646.1"/>
    </source>
</evidence>
<dbReference type="EMBL" id="QRZV01000004">
    <property type="protein sequence ID" value="RGW08646.1"/>
    <property type="molecule type" value="Genomic_DNA"/>
</dbReference>
<reference evidence="1 2" key="1">
    <citation type="submission" date="2018-08" db="EMBL/GenBank/DDBJ databases">
        <title>A genome reference for cultivated species of the human gut microbiota.</title>
        <authorList>
            <person name="Zou Y."/>
            <person name="Xue W."/>
            <person name="Luo G."/>
        </authorList>
    </citation>
    <scope>NUCLEOTIDE SEQUENCE [LARGE SCALE GENOMIC DNA]</scope>
    <source>
        <strain evidence="1 2">AF13-3LB</strain>
    </source>
</reference>
<gene>
    <name evidence="1" type="ORF">DWV92_07340</name>
</gene>
<accession>A0A395XHL7</accession>
<comment type="caution">
    <text evidence="1">The sequence shown here is derived from an EMBL/GenBank/DDBJ whole genome shotgun (WGS) entry which is preliminary data.</text>
</comment>
<dbReference type="AlphaFoldDB" id="A0A395XHL7"/>
<protein>
    <submittedName>
        <fullName evidence="1">Uncharacterized protein</fullName>
    </submittedName>
</protein>
<name>A0A395XHL7_9BIFI</name>
<evidence type="ECO:0000313" key="2">
    <source>
        <dbReference type="Proteomes" id="UP000265970"/>
    </source>
</evidence>
<dbReference type="Proteomes" id="UP000265970">
    <property type="component" value="Unassembled WGS sequence"/>
</dbReference>
<dbReference type="RefSeq" id="WP_118239520.1">
    <property type="nucleotide sequence ID" value="NZ_QRZV01000004.1"/>
</dbReference>
<sequence length="155" mass="18321">MRQRITRRLRAAKHQLQQLPELYEAYILMRFPFHQLKEDVAAYERAVNMYTNHVDEIIDNLKHHADGREYFVTHAPSLQTLDDACDSFLRSIKIQTEVIVKPLHPDQYPRLIHRTLNASEQRDKARERYTTAVQKEAEIIQLEYAANHPEDNDGQ</sequence>